<proteinExistence type="predicted"/>
<accession>A0A7K0C5Z1</accession>
<reference evidence="1 2" key="1">
    <citation type="submission" date="2019-10" db="EMBL/GenBank/DDBJ databases">
        <title>Actinomadura rubteroloni sp. nov. and Actinomadura macrotermitis sp. nov., isolated from the gut of fungus growing-termite Macrotermes natalensis.</title>
        <authorList>
            <person name="Benndorf R."/>
            <person name="Martin K."/>
            <person name="Kuefner M."/>
            <person name="De Beer W."/>
            <person name="Kaster A.-K."/>
            <person name="Vollmers J."/>
            <person name="Poulsen M."/>
            <person name="Beemelmanns C."/>
        </authorList>
    </citation>
    <scope>NUCLEOTIDE SEQUENCE [LARGE SCALE GENOMIC DNA]</scope>
    <source>
        <strain evidence="1 2">RB68</strain>
    </source>
</reference>
<evidence type="ECO:0000313" key="2">
    <source>
        <dbReference type="Proteomes" id="UP000487268"/>
    </source>
</evidence>
<comment type="caution">
    <text evidence="1">The sequence shown here is derived from an EMBL/GenBank/DDBJ whole genome shotgun (WGS) entry which is preliminary data.</text>
</comment>
<protein>
    <submittedName>
        <fullName evidence="1">Uncharacterized protein</fullName>
    </submittedName>
</protein>
<gene>
    <name evidence="1" type="ORF">ACRB68_69920</name>
</gene>
<sequence>MGCSRAEDLREAEIEEAEERARARIQALARALVEAGAGPDEQYLHATTTEPIGFLKFFGIWKYRTREDPEEHRYGWCIGTYDWFLEQPIRDVRFDSGGISRYPTSCRTYVTPDGDIVAHGGCRGHLSELNLSGLRGQTRTRDFLATVVTKMTELARARGVEIE</sequence>
<dbReference type="RefSeq" id="WP_153540147.1">
    <property type="nucleotide sequence ID" value="NZ_WEGH01000005.1"/>
</dbReference>
<evidence type="ECO:0000313" key="1">
    <source>
        <dbReference type="EMBL" id="MQY08881.1"/>
    </source>
</evidence>
<keyword evidence="2" id="KW-1185">Reference proteome</keyword>
<dbReference type="EMBL" id="WEGH01000005">
    <property type="protein sequence ID" value="MQY08881.1"/>
    <property type="molecule type" value="Genomic_DNA"/>
</dbReference>
<name>A0A7K0C5Z1_9ACTN</name>
<dbReference type="Proteomes" id="UP000487268">
    <property type="component" value="Unassembled WGS sequence"/>
</dbReference>
<dbReference type="AlphaFoldDB" id="A0A7K0C5Z1"/>
<organism evidence="1 2">
    <name type="scientific">Actinomadura macrotermitis</name>
    <dbReference type="NCBI Taxonomy" id="2585200"/>
    <lineage>
        <taxon>Bacteria</taxon>
        <taxon>Bacillati</taxon>
        <taxon>Actinomycetota</taxon>
        <taxon>Actinomycetes</taxon>
        <taxon>Streptosporangiales</taxon>
        <taxon>Thermomonosporaceae</taxon>
        <taxon>Actinomadura</taxon>
    </lineage>
</organism>